<dbReference type="Proteomes" id="UP001553161">
    <property type="component" value="Unassembled WGS sequence"/>
</dbReference>
<protein>
    <submittedName>
        <fullName evidence="4">NAD(P)-dependent oxidoreductase</fullName>
    </submittedName>
</protein>
<gene>
    <name evidence="4" type="ORF">AB0T83_16215</name>
</gene>
<keyword evidence="5" id="KW-1185">Reference proteome</keyword>
<dbReference type="Pfam" id="PF02826">
    <property type="entry name" value="2-Hacid_dh_C"/>
    <property type="match status" value="1"/>
</dbReference>
<evidence type="ECO:0000313" key="5">
    <source>
        <dbReference type="Proteomes" id="UP001553161"/>
    </source>
</evidence>
<dbReference type="Gene3D" id="3.40.50.720">
    <property type="entry name" value="NAD(P)-binding Rossmann-like Domain"/>
    <property type="match status" value="2"/>
</dbReference>
<sequence>MVTTGAVFARPVAEIGLGFALCLARGIIDADTAFREGRELWGVEGNAAARLLSGGRIGIIGFGELGRALCGLLSGFRCQIVVHDPWLPDALLHDHGVTPCGLQEVLETSDMVFVVAAVTSENQGFLDRDAFARMKPGAGLILLSRADVVNFDDLMAAVASGHILAASDVFPEEPLAADHPVRRLPGFLRSAHRAGALDVAFRQMGSMVLDDMALMDRDLPPLRCKRAERATVARMRSRPITTN</sequence>
<dbReference type="InterPro" id="IPR036291">
    <property type="entry name" value="NAD(P)-bd_dom_sf"/>
</dbReference>
<keyword evidence="1" id="KW-0560">Oxidoreductase</keyword>
<dbReference type="RefSeq" id="WP_366194274.1">
    <property type="nucleotide sequence ID" value="NZ_JBFBVU010000026.1"/>
</dbReference>
<name>A0ABV3L9Z8_9RHOB</name>
<evidence type="ECO:0000313" key="4">
    <source>
        <dbReference type="EMBL" id="MEV8468322.1"/>
    </source>
</evidence>
<dbReference type="InterPro" id="IPR050223">
    <property type="entry name" value="D-isomer_2-hydroxyacid_DH"/>
</dbReference>
<evidence type="ECO:0000256" key="2">
    <source>
        <dbReference type="ARBA" id="ARBA00023027"/>
    </source>
</evidence>
<comment type="caution">
    <text evidence="4">The sequence shown here is derived from an EMBL/GenBank/DDBJ whole genome shotgun (WGS) entry which is preliminary data.</text>
</comment>
<keyword evidence="2" id="KW-0520">NAD</keyword>
<dbReference type="InterPro" id="IPR006140">
    <property type="entry name" value="D-isomer_DH_NAD-bd"/>
</dbReference>
<evidence type="ECO:0000259" key="3">
    <source>
        <dbReference type="Pfam" id="PF02826"/>
    </source>
</evidence>
<dbReference type="PANTHER" id="PTHR10996">
    <property type="entry name" value="2-HYDROXYACID DEHYDROGENASE-RELATED"/>
    <property type="match status" value="1"/>
</dbReference>
<dbReference type="SUPFAM" id="SSF51735">
    <property type="entry name" value="NAD(P)-binding Rossmann-fold domains"/>
    <property type="match status" value="1"/>
</dbReference>
<organism evidence="4 5">
    <name type="scientific">Meridianimarinicoccus marinus</name>
    <dbReference type="NCBI Taxonomy" id="3231483"/>
    <lineage>
        <taxon>Bacteria</taxon>
        <taxon>Pseudomonadati</taxon>
        <taxon>Pseudomonadota</taxon>
        <taxon>Alphaproteobacteria</taxon>
        <taxon>Rhodobacterales</taxon>
        <taxon>Paracoccaceae</taxon>
        <taxon>Meridianimarinicoccus</taxon>
    </lineage>
</organism>
<dbReference type="PANTHER" id="PTHR10996:SF178">
    <property type="entry name" value="2-HYDROXYACID DEHYDROGENASE YGL185C-RELATED"/>
    <property type="match status" value="1"/>
</dbReference>
<reference evidence="4 5" key="1">
    <citation type="submission" date="2024-07" db="EMBL/GenBank/DDBJ databases">
        <authorList>
            <person name="Kang M."/>
        </authorList>
    </citation>
    <scope>NUCLEOTIDE SEQUENCE [LARGE SCALE GENOMIC DNA]</scope>
    <source>
        <strain evidence="4 5">DFM31</strain>
    </source>
</reference>
<accession>A0ABV3L9Z8</accession>
<dbReference type="EMBL" id="JBFBVU010000026">
    <property type="protein sequence ID" value="MEV8468322.1"/>
    <property type="molecule type" value="Genomic_DNA"/>
</dbReference>
<proteinExistence type="predicted"/>
<feature type="domain" description="D-isomer specific 2-hydroxyacid dehydrogenase NAD-binding" evidence="3">
    <location>
        <begin position="18"/>
        <end position="194"/>
    </location>
</feature>
<evidence type="ECO:0000256" key="1">
    <source>
        <dbReference type="ARBA" id="ARBA00023002"/>
    </source>
</evidence>